<evidence type="ECO:0008006" key="2">
    <source>
        <dbReference type="Google" id="ProtNLM"/>
    </source>
</evidence>
<organism evidence="1">
    <name type="scientific">human gut metagenome</name>
    <dbReference type="NCBI Taxonomy" id="408170"/>
    <lineage>
        <taxon>unclassified sequences</taxon>
        <taxon>metagenomes</taxon>
        <taxon>organismal metagenomes</taxon>
    </lineage>
</organism>
<comment type="caution">
    <text evidence="1">The sequence shown here is derived from an EMBL/GenBank/DDBJ whole genome shotgun (WGS) entry which is preliminary data.</text>
</comment>
<dbReference type="EMBL" id="AZMM01006494">
    <property type="protein sequence ID" value="ETJ39634.1"/>
    <property type="molecule type" value="Genomic_DNA"/>
</dbReference>
<accession>W1YEM8</accession>
<reference evidence="1" key="1">
    <citation type="submission" date="2013-12" db="EMBL/GenBank/DDBJ databases">
        <title>A Varibaculum cambriense genome reconstructed from a premature infant gut community with otherwise low bacterial novelty that shifts toward anaerobic metabolism during the third week of life.</title>
        <authorList>
            <person name="Brown C.T."/>
            <person name="Sharon I."/>
            <person name="Thomas B.C."/>
            <person name="Castelle C.J."/>
            <person name="Morowitz M.J."/>
            <person name="Banfield J.F."/>
        </authorList>
    </citation>
    <scope>NUCLEOTIDE SEQUENCE</scope>
</reference>
<dbReference type="AlphaFoldDB" id="W1YEM8"/>
<protein>
    <recommendedName>
        <fullName evidence="2">Hep/Hag repeat protein</fullName>
    </recommendedName>
</protein>
<feature type="non-terminal residue" evidence="1">
    <location>
        <position position="1"/>
    </location>
</feature>
<sequence>LINGVLLSSLCMVANAADNVAGAGTGVAIGTGSSAQKDGVVAIGKGAHTNYAGGSGYANINGDVVIGENATTHSY</sequence>
<feature type="non-terminal residue" evidence="1">
    <location>
        <position position="75"/>
    </location>
</feature>
<evidence type="ECO:0000313" key="1">
    <source>
        <dbReference type="EMBL" id="ETJ39634.1"/>
    </source>
</evidence>
<proteinExistence type="predicted"/>
<name>W1YEM8_9ZZZZ</name>
<gene>
    <name evidence="1" type="ORF">Q604_UNBC06494G0001</name>
</gene>